<dbReference type="InterPro" id="IPR036259">
    <property type="entry name" value="MFS_trans_sf"/>
</dbReference>
<keyword evidence="3 5" id="KW-1133">Transmembrane helix</keyword>
<accession>A0A1L0DGT5</accession>
<protein>
    <submittedName>
        <fullName evidence="7">CIC11C00000003535</fullName>
    </submittedName>
</protein>
<evidence type="ECO:0000259" key="6">
    <source>
        <dbReference type="PROSITE" id="PS50850"/>
    </source>
</evidence>
<dbReference type="PROSITE" id="PS50850">
    <property type="entry name" value="MFS"/>
    <property type="match status" value="1"/>
</dbReference>
<keyword evidence="2 5" id="KW-0812">Transmembrane</keyword>
<reference evidence="7 8" key="1">
    <citation type="submission" date="2016-10" db="EMBL/GenBank/DDBJ databases">
        <authorList>
            <person name="de Groot N.N."/>
        </authorList>
    </citation>
    <scope>NUCLEOTIDE SEQUENCE [LARGE SCALE GENOMIC DNA]</scope>
    <source>
        <strain evidence="7 8">PYCC 4715</strain>
    </source>
</reference>
<feature type="transmembrane region" description="Helical" evidence="5">
    <location>
        <begin position="294"/>
        <end position="313"/>
    </location>
</feature>
<dbReference type="InterPro" id="IPR011701">
    <property type="entry name" value="MFS"/>
</dbReference>
<dbReference type="SUPFAM" id="SSF103473">
    <property type="entry name" value="MFS general substrate transporter"/>
    <property type="match status" value="1"/>
</dbReference>
<feature type="transmembrane region" description="Helical" evidence="5">
    <location>
        <begin position="141"/>
        <end position="162"/>
    </location>
</feature>
<feature type="transmembrane region" description="Helical" evidence="5">
    <location>
        <begin position="401"/>
        <end position="419"/>
    </location>
</feature>
<evidence type="ECO:0000313" key="8">
    <source>
        <dbReference type="Proteomes" id="UP000182259"/>
    </source>
</evidence>
<evidence type="ECO:0000256" key="1">
    <source>
        <dbReference type="ARBA" id="ARBA00004141"/>
    </source>
</evidence>
<dbReference type="Pfam" id="PF07690">
    <property type="entry name" value="MFS_1"/>
    <property type="match status" value="1"/>
</dbReference>
<feature type="transmembrane region" description="Helical" evidence="5">
    <location>
        <begin position="202"/>
        <end position="223"/>
    </location>
</feature>
<feature type="transmembrane region" description="Helical" evidence="5">
    <location>
        <begin position="325"/>
        <end position="342"/>
    </location>
</feature>
<feature type="transmembrane region" description="Helical" evidence="5">
    <location>
        <begin position="363"/>
        <end position="381"/>
    </location>
</feature>
<dbReference type="Gene3D" id="1.20.1250.20">
    <property type="entry name" value="MFS general substrate transporter like domains"/>
    <property type="match status" value="2"/>
</dbReference>
<dbReference type="CDD" id="cd17476">
    <property type="entry name" value="MFS_Amf1_MDR_like"/>
    <property type="match status" value="1"/>
</dbReference>
<feature type="transmembrane region" description="Helical" evidence="5">
    <location>
        <begin position="492"/>
        <end position="514"/>
    </location>
</feature>
<feature type="transmembrane region" description="Helical" evidence="5">
    <location>
        <begin position="259"/>
        <end position="282"/>
    </location>
</feature>
<feature type="transmembrane region" description="Helical" evidence="5">
    <location>
        <begin position="534"/>
        <end position="554"/>
    </location>
</feature>
<comment type="subcellular location">
    <subcellularLocation>
        <location evidence="1">Membrane</location>
        <topology evidence="1">Multi-pass membrane protein</topology>
    </subcellularLocation>
</comment>
<name>A0A1L0DGT5_9ASCO</name>
<evidence type="ECO:0000256" key="2">
    <source>
        <dbReference type="ARBA" id="ARBA00022692"/>
    </source>
</evidence>
<dbReference type="Proteomes" id="UP000182259">
    <property type="component" value="Chromosome II"/>
</dbReference>
<feature type="transmembrane region" description="Helical" evidence="5">
    <location>
        <begin position="169"/>
        <end position="190"/>
    </location>
</feature>
<dbReference type="AlphaFoldDB" id="A0A1L0DGT5"/>
<evidence type="ECO:0000256" key="5">
    <source>
        <dbReference type="SAM" id="Phobius"/>
    </source>
</evidence>
<dbReference type="PANTHER" id="PTHR42718">
    <property type="entry name" value="MAJOR FACILITATOR SUPERFAMILY MULTIDRUG TRANSPORTER MFSC"/>
    <property type="match status" value="1"/>
</dbReference>
<dbReference type="PANTHER" id="PTHR42718:SF1">
    <property type="entry name" value="LOW AFFINITY AMMONIUM TRANSPORTER"/>
    <property type="match status" value="1"/>
</dbReference>
<evidence type="ECO:0000256" key="3">
    <source>
        <dbReference type="ARBA" id="ARBA00022989"/>
    </source>
</evidence>
<evidence type="ECO:0000313" key="7">
    <source>
        <dbReference type="EMBL" id="SGZ51614.1"/>
    </source>
</evidence>
<dbReference type="InterPro" id="IPR020846">
    <property type="entry name" value="MFS_dom"/>
</dbReference>
<keyword evidence="4 5" id="KW-0472">Membrane</keyword>
<dbReference type="GO" id="GO:0022857">
    <property type="term" value="F:transmembrane transporter activity"/>
    <property type="evidence" value="ECO:0007669"/>
    <property type="project" value="InterPro"/>
</dbReference>
<feature type="transmembrane region" description="Helical" evidence="5">
    <location>
        <begin position="455"/>
        <end position="480"/>
    </location>
</feature>
<feature type="transmembrane region" description="Helical" evidence="5">
    <location>
        <begin position="230"/>
        <end position="253"/>
    </location>
</feature>
<evidence type="ECO:0000256" key="4">
    <source>
        <dbReference type="ARBA" id="ARBA00023136"/>
    </source>
</evidence>
<feature type="transmembrane region" description="Helical" evidence="5">
    <location>
        <begin position="426"/>
        <end position="443"/>
    </location>
</feature>
<dbReference type="EMBL" id="LT635765">
    <property type="protein sequence ID" value="SGZ51614.1"/>
    <property type="molecule type" value="Genomic_DNA"/>
</dbReference>
<dbReference type="GO" id="GO:0016020">
    <property type="term" value="C:membrane"/>
    <property type="evidence" value="ECO:0007669"/>
    <property type="project" value="UniProtKB-SubCell"/>
</dbReference>
<proteinExistence type="predicted"/>
<sequence length="571" mass="62565">MDLDLKEIPGSKSLLVIMDTQNTQLSISNFNGDLTENEKSTNLNTLNNSNILNNSNTLNDPNLNDNNSQVTLGSENSWDTQGPHPIPIPSPDEISLLRELTFILIICVCQIITQAGVAQTINTPTEIGEKFGVQNDPGKLSWFSASYSLTVGTFILVAGRLGDMYGYKFMFVLGNVIMGIWSLVVGFAGFTTSDVFFNVARALQGVGPACCMPNAVALIGHYFPHGKKKVNYFAAFGAVAPFGFVLGALFSAIFTQLVWWPWMFWVGGMASLFLLVVLYFIIPKRIGNREAGSFDWAGSISGVSGLILINFAWNQGPNVGWDVPYVYVLLIVGFICMGVFVWTSSWVKEPLVPRECLRGETGFVLGCMAAGWSCFGVWLYYTFRWQEHVDHSSPILRAVHFIPAPFCGLAAAALTVFLLRKVSVSVVMLIAMLCFFTGIVIMGTRPVGDIYWRHFFFSTLIQSFGMDMSFPAGTMILSAAFPKHQQGLAGSLVSTFVNYSVSIGLGFAGTVEYYTTKGMSDGPEKQIKGMRNAFYMGMGLAGCGVLLGSVFVILQWVQSKRASKENEKVIV</sequence>
<feature type="domain" description="Major facilitator superfamily (MFS) profile" evidence="6">
    <location>
        <begin position="102"/>
        <end position="560"/>
    </location>
</feature>
<organism evidence="7 8">
    <name type="scientific">Sungouiella intermedia</name>
    <dbReference type="NCBI Taxonomy" id="45354"/>
    <lineage>
        <taxon>Eukaryota</taxon>
        <taxon>Fungi</taxon>
        <taxon>Dikarya</taxon>
        <taxon>Ascomycota</taxon>
        <taxon>Saccharomycotina</taxon>
        <taxon>Pichiomycetes</taxon>
        <taxon>Metschnikowiaceae</taxon>
        <taxon>Sungouiella</taxon>
    </lineage>
</organism>
<gene>
    <name evidence="7" type="ORF">SAMEA4029009_CIC11G00000003535</name>
</gene>